<feature type="domain" description="YdhG-like" evidence="1">
    <location>
        <begin position="17"/>
        <end position="115"/>
    </location>
</feature>
<protein>
    <submittedName>
        <fullName evidence="2">Uncharacterized conserved protein YdeI, YjbR/CyaY-like superfamily, DUF1801 family</fullName>
    </submittedName>
</protein>
<evidence type="ECO:0000313" key="2">
    <source>
        <dbReference type="EMBL" id="SEW31479.1"/>
    </source>
</evidence>
<dbReference type="OrthoDB" id="9800461at2"/>
<dbReference type="STRING" id="1267423.SAMN05216290_2753"/>
<dbReference type="PIRSF" id="PIRSF021308">
    <property type="entry name" value="UCP021308"/>
    <property type="match status" value="1"/>
</dbReference>
<accession>A0A1I0QV87</accession>
<dbReference type="InterPro" id="IPR014922">
    <property type="entry name" value="YdhG-like"/>
</dbReference>
<dbReference type="Pfam" id="PF13376">
    <property type="entry name" value="OmdA"/>
    <property type="match status" value="1"/>
</dbReference>
<dbReference type="Proteomes" id="UP000199437">
    <property type="component" value="Unassembled WGS sequence"/>
</dbReference>
<dbReference type="Pfam" id="PF08818">
    <property type="entry name" value="DUF1801"/>
    <property type="match status" value="1"/>
</dbReference>
<dbReference type="Gene3D" id="3.90.1150.200">
    <property type="match status" value="1"/>
</dbReference>
<keyword evidence="3" id="KW-1185">Reference proteome</keyword>
<dbReference type="InterPro" id="IPR016786">
    <property type="entry name" value="YdeI_bac"/>
</dbReference>
<dbReference type="GeneID" id="99987443"/>
<gene>
    <name evidence="2" type="ORF">SAMN05216290_2753</name>
</gene>
<reference evidence="3" key="1">
    <citation type="submission" date="2016-10" db="EMBL/GenBank/DDBJ databases">
        <authorList>
            <person name="Varghese N."/>
            <person name="Submissions S."/>
        </authorList>
    </citation>
    <scope>NUCLEOTIDE SEQUENCE [LARGE SCALE GENOMIC DNA]</scope>
    <source>
        <strain evidence="3">CGMCC 1.12402</strain>
    </source>
</reference>
<dbReference type="SUPFAM" id="SSF159888">
    <property type="entry name" value="YdhG-like"/>
    <property type="match status" value="1"/>
</dbReference>
<proteinExistence type="predicted"/>
<evidence type="ECO:0000259" key="1">
    <source>
        <dbReference type="Pfam" id="PF08818"/>
    </source>
</evidence>
<organism evidence="2 3">
    <name type="scientific">Roseivirga pacifica</name>
    <dbReference type="NCBI Taxonomy" id="1267423"/>
    <lineage>
        <taxon>Bacteria</taxon>
        <taxon>Pseudomonadati</taxon>
        <taxon>Bacteroidota</taxon>
        <taxon>Cytophagia</taxon>
        <taxon>Cytophagales</taxon>
        <taxon>Roseivirgaceae</taxon>
        <taxon>Roseivirga</taxon>
    </lineage>
</organism>
<dbReference type="RefSeq" id="WP_090259140.1">
    <property type="nucleotide sequence ID" value="NZ_FOIR01000002.1"/>
</dbReference>
<evidence type="ECO:0000313" key="3">
    <source>
        <dbReference type="Proteomes" id="UP000199437"/>
    </source>
</evidence>
<dbReference type="EMBL" id="FOIR01000002">
    <property type="protein sequence ID" value="SEW31479.1"/>
    <property type="molecule type" value="Genomic_DNA"/>
</dbReference>
<name>A0A1I0QV87_9BACT</name>
<dbReference type="AlphaFoldDB" id="A0A1I0QV87"/>
<sequence>MEKNKTVEEYLAKQELWKDSLQLLRELITAEPFTETVKWGIPVYTINGKNVVGIGAFKSYVGLWFYQGVFLKDPHNKLLNAQEGKTQAMRQWRFESLEEIQKDAPIVNAYLKEAIANQKKGKEVKPSKKPLIIPSALQAELDKDSDLKASFEALSLTNKRDFAEHISTAKQEATVQRRLEKILPMISEGIGLNDKYKK</sequence>